<dbReference type="InterPro" id="IPR008701">
    <property type="entry name" value="NPP1"/>
</dbReference>
<sequence>MLASIALATFLSPWLLAAAAFPQNHNKTKNYLKQINDLFIQYIDYYNKHRPNITTLPLPANASEEELLFEPRVRFTKDSCFNMAAIDKHGEPNWGLTSKYASLTKGCRDDRVLEQNNVYSRRRCNNLWCAYVYSYYFQKDIAIPHFPGPWAGHRHDWEHVILWVHDKDRVASYVTHSYHDKWTTTFARTKYYENYDKWSWDPVSNGKLVGYHGWPDIALLQKLEKMYQGYSKYPIVTDSAFPVALRIAKDHVMSVIKRHDECDCAEWSVSAFPPPPLHLLPVNAV</sequence>
<evidence type="ECO:0000313" key="2">
    <source>
        <dbReference type="EMBL" id="KZZ91033.1"/>
    </source>
</evidence>
<keyword evidence="3" id="KW-1185">Reference proteome</keyword>
<keyword evidence="1" id="KW-0732">Signal</keyword>
<dbReference type="Pfam" id="PF05630">
    <property type="entry name" value="NPP1"/>
    <property type="match status" value="1"/>
</dbReference>
<evidence type="ECO:0000256" key="1">
    <source>
        <dbReference type="SAM" id="SignalP"/>
    </source>
</evidence>
<dbReference type="EMBL" id="AZGY01000019">
    <property type="protein sequence ID" value="KZZ91033.1"/>
    <property type="molecule type" value="Genomic_DNA"/>
</dbReference>
<organism evidence="2 3">
    <name type="scientific">Moelleriella libera RCEF 2490</name>
    <dbReference type="NCBI Taxonomy" id="1081109"/>
    <lineage>
        <taxon>Eukaryota</taxon>
        <taxon>Fungi</taxon>
        <taxon>Dikarya</taxon>
        <taxon>Ascomycota</taxon>
        <taxon>Pezizomycotina</taxon>
        <taxon>Sordariomycetes</taxon>
        <taxon>Hypocreomycetidae</taxon>
        <taxon>Hypocreales</taxon>
        <taxon>Clavicipitaceae</taxon>
        <taxon>Moelleriella</taxon>
    </lineage>
</organism>
<dbReference type="STRING" id="1081109.A0A162IB93"/>
<reference evidence="2 3" key="1">
    <citation type="journal article" date="2016" name="Genome Biol. Evol.">
        <title>Divergent and convergent evolution of fungal pathogenicity.</title>
        <authorList>
            <person name="Shang Y."/>
            <person name="Xiao G."/>
            <person name="Zheng P."/>
            <person name="Cen K."/>
            <person name="Zhan S."/>
            <person name="Wang C."/>
        </authorList>
    </citation>
    <scope>NUCLEOTIDE SEQUENCE [LARGE SCALE GENOMIC DNA]</scope>
    <source>
        <strain evidence="2 3">RCEF 2490</strain>
    </source>
</reference>
<name>A0A162IB93_9HYPO</name>
<feature type="chain" id="PRO_5007835320" evidence="1">
    <location>
        <begin position="20"/>
        <end position="285"/>
    </location>
</feature>
<dbReference type="PANTHER" id="PTHR33657:SF6">
    <property type="entry name" value="SECRETED PROTEIN"/>
    <property type="match status" value="1"/>
</dbReference>
<dbReference type="Proteomes" id="UP000078544">
    <property type="component" value="Unassembled WGS sequence"/>
</dbReference>
<feature type="signal peptide" evidence="1">
    <location>
        <begin position="1"/>
        <end position="19"/>
    </location>
</feature>
<protein>
    <submittedName>
        <fullName evidence="2">Necrosis inducing</fullName>
    </submittedName>
</protein>
<dbReference type="OrthoDB" id="89086at2759"/>
<proteinExistence type="predicted"/>
<dbReference type="AlphaFoldDB" id="A0A162IB93"/>
<dbReference type="PANTHER" id="PTHR33657">
    <property type="entry name" value="DOMAIN PROTEIN, PUTATIVE (AFU_ORTHOLOGUE AFUA_5G00600)-RELATED"/>
    <property type="match status" value="1"/>
</dbReference>
<evidence type="ECO:0000313" key="3">
    <source>
        <dbReference type="Proteomes" id="UP000078544"/>
    </source>
</evidence>
<comment type="caution">
    <text evidence="2">The sequence shown here is derived from an EMBL/GenBank/DDBJ whole genome shotgun (WGS) entry which is preliminary data.</text>
</comment>
<gene>
    <name evidence="2" type="ORF">AAL_06774</name>
</gene>
<accession>A0A162IB93</accession>